<dbReference type="CDD" id="cd23659">
    <property type="entry name" value="USP_At3g01520-like"/>
    <property type="match status" value="1"/>
</dbReference>
<evidence type="ECO:0000259" key="3">
    <source>
        <dbReference type="Pfam" id="PF00582"/>
    </source>
</evidence>
<organism evidence="4 5">
    <name type="scientific">Paraconexibacter antarcticus</name>
    <dbReference type="NCBI Taxonomy" id="2949664"/>
    <lineage>
        <taxon>Bacteria</taxon>
        <taxon>Bacillati</taxon>
        <taxon>Actinomycetota</taxon>
        <taxon>Thermoleophilia</taxon>
        <taxon>Solirubrobacterales</taxon>
        <taxon>Paraconexibacteraceae</taxon>
        <taxon>Paraconexibacter</taxon>
    </lineage>
</organism>
<sequence>MFTNVIVGVDGHSGGRDATALARHLTRDRLTLVGAYPHDPLRIRGSLGGFEEIQRGDTERDLEECRAAAGVEATMLAIGDSEPARALHEVTVAEDADLLVIGSAHHGRVGRLFLGDVGREVLHESPCPVAVAPRGFAGHAPRRVIVGHDGSDESRAAVDLAAALAADLGAALTVCVAWQDPPAPSAAAGGFGAAYPVLASDLRDSAQHVLDRVLAELPARTEGRLVHGSAAPVLEQQADADDLLVVGSRRTGTLRRITLGSTSDHLVHHAACPVLVVPRPEPSTDPRAAPAPATGVVAGDAGRD</sequence>
<dbReference type="Pfam" id="PF00582">
    <property type="entry name" value="Usp"/>
    <property type="match status" value="2"/>
</dbReference>
<dbReference type="InterPro" id="IPR006015">
    <property type="entry name" value="Universal_stress_UspA"/>
</dbReference>
<keyword evidence="5" id="KW-1185">Reference proteome</keyword>
<evidence type="ECO:0000313" key="4">
    <source>
        <dbReference type="EMBL" id="UTI63754.1"/>
    </source>
</evidence>
<name>A0ABY5DQ55_9ACTN</name>
<feature type="domain" description="UspA" evidence="3">
    <location>
        <begin position="142"/>
        <end position="278"/>
    </location>
</feature>
<feature type="compositionally biased region" description="Low complexity" evidence="2">
    <location>
        <begin position="288"/>
        <end position="304"/>
    </location>
</feature>
<dbReference type="RefSeq" id="WP_254570476.1">
    <property type="nucleotide sequence ID" value="NZ_CP098502.1"/>
</dbReference>
<gene>
    <name evidence="4" type="ORF">NBH00_20715</name>
</gene>
<evidence type="ECO:0000256" key="2">
    <source>
        <dbReference type="SAM" id="MobiDB-lite"/>
    </source>
</evidence>
<dbReference type="PANTHER" id="PTHR46268:SF6">
    <property type="entry name" value="UNIVERSAL STRESS PROTEIN UP12"/>
    <property type="match status" value="1"/>
</dbReference>
<dbReference type="Proteomes" id="UP001056035">
    <property type="component" value="Chromosome"/>
</dbReference>
<accession>A0ABY5DQ55</accession>
<evidence type="ECO:0000256" key="1">
    <source>
        <dbReference type="ARBA" id="ARBA00008791"/>
    </source>
</evidence>
<dbReference type="CDD" id="cd00293">
    <property type="entry name" value="USP-like"/>
    <property type="match status" value="1"/>
</dbReference>
<feature type="region of interest" description="Disordered" evidence="2">
    <location>
        <begin position="278"/>
        <end position="304"/>
    </location>
</feature>
<proteinExistence type="inferred from homology"/>
<protein>
    <submittedName>
        <fullName evidence="4">Universal stress protein</fullName>
    </submittedName>
</protein>
<dbReference type="InterPro" id="IPR014729">
    <property type="entry name" value="Rossmann-like_a/b/a_fold"/>
</dbReference>
<dbReference type="Gene3D" id="3.40.50.620">
    <property type="entry name" value="HUPs"/>
    <property type="match status" value="2"/>
</dbReference>
<dbReference type="PRINTS" id="PR01438">
    <property type="entry name" value="UNVRSLSTRESS"/>
</dbReference>
<dbReference type="PANTHER" id="PTHR46268">
    <property type="entry name" value="STRESS RESPONSE PROTEIN NHAX"/>
    <property type="match status" value="1"/>
</dbReference>
<comment type="similarity">
    <text evidence="1">Belongs to the universal stress protein A family.</text>
</comment>
<evidence type="ECO:0000313" key="5">
    <source>
        <dbReference type="Proteomes" id="UP001056035"/>
    </source>
</evidence>
<reference evidence="4 5" key="1">
    <citation type="submission" date="2022-06" db="EMBL/GenBank/DDBJ databases">
        <title>Paraconexibacter antarcticus.</title>
        <authorList>
            <person name="Kim C.S."/>
        </authorList>
    </citation>
    <scope>NUCLEOTIDE SEQUENCE [LARGE SCALE GENOMIC DNA]</scope>
    <source>
        <strain evidence="4 5">02-257</strain>
    </source>
</reference>
<dbReference type="InterPro" id="IPR006016">
    <property type="entry name" value="UspA"/>
</dbReference>
<dbReference type="EMBL" id="CP098502">
    <property type="protein sequence ID" value="UTI63754.1"/>
    <property type="molecule type" value="Genomic_DNA"/>
</dbReference>
<feature type="domain" description="UspA" evidence="3">
    <location>
        <begin position="1"/>
        <end position="132"/>
    </location>
</feature>
<dbReference type="SUPFAM" id="SSF52402">
    <property type="entry name" value="Adenine nucleotide alpha hydrolases-like"/>
    <property type="match status" value="2"/>
</dbReference>